<evidence type="ECO:0000313" key="3">
    <source>
        <dbReference type="Proteomes" id="UP000214975"/>
    </source>
</evidence>
<evidence type="ECO:0000313" key="2">
    <source>
        <dbReference type="EMBL" id="AST59055.1"/>
    </source>
</evidence>
<dbReference type="SMART" id="SM00933">
    <property type="entry name" value="NurA"/>
    <property type="match status" value="1"/>
</dbReference>
<protein>
    <submittedName>
        <fullName evidence="2">NurA domain-containing protein</fullName>
    </submittedName>
</protein>
<accession>A0A223I3H5</accession>
<dbReference type="Pfam" id="PF09376">
    <property type="entry name" value="NurA"/>
    <property type="match status" value="1"/>
</dbReference>
<reference evidence="2 3" key="1">
    <citation type="submission" date="2016-08" db="EMBL/GenBank/DDBJ databases">
        <title>A novel genetic cassette of butanologenic Thermoanaerobacterium thermosaccharolyticum that directly convert cellulose to butanol.</title>
        <authorList>
            <person name="Li T."/>
            <person name="He J."/>
        </authorList>
    </citation>
    <scope>NUCLEOTIDE SEQUENCE [LARGE SCALE GENOMIC DNA]</scope>
    <source>
        <strain evidence="2 3">TG57</strain>
    </source>
</reference>
<evidence type="ECO:0000259" key="1">
    <source>
        <dbReference type="SMART" id="SM00933"/>
    </source>
</evidence>
<dbReference type="RefSeq" id="WP_094398020.1">
    <property type="nucleotide sequence ID" value="NZ_CP016893.1"/>
</dbReference>
<organism evidence="2 3">
    <name type="scientific">Thermoanaerobacterium thermosaccharolyticum</name>
    <name type="common">Clostridium thermosaccharolyticum</name>
    <dbReference type="NCBI Taxonomy" id="1517"/>
    <lineage>
        <taxon>Bacteria</taxon>
        <taxon>Bacillati</taxon>
        <taxon>Bacillota</taxon>
        <taxon>Clostridia</taxon>
        <taxon>Thermoanaerobacterales</taxon>
        <taxon>Thermoanaerobacteraceae</taxon>
        <taxon>Thermoanaerobacterium</taxon>
    </lineage>
</organism>
<feature type="domain" description="NurA" evidence="1">
    <location>
        <begin position="79"/>
        <end position="351"/>
    </location>
</feature>
<dbReference type="InterPro" id="IPR018977">
    <property type="entry name" value="NurA_domain"/>
</dbReference>
<sequence length="388" mass="44418">MLNSSKLIPLINALIKSEKNVFNELIKDLKYALDEFNKVKGTEDELIKKIKSSKTSWLTAIPIESLNDTKPVCEVAKNYSVIAVDGSQIMPDRHDVRLCYLINIGYVIFNYGKNSNAELKSEPTLYFNEDDLYKEYGGIKTLISAKDITFKRTIMEYNKVAECISRVEDENKIAFIDGTLIEWMVQGDPNEQFIIDNILTTFDTAQKFNTPIVGYISSPKSNDFINMLRISLCPQDFVNCNNCPYLKNDKSLPCSMINKINDADLFLKILKNGERSPLFLSTSHILENYGDHKIAFFYLNTGYEIARIEIPYWVANDKRNLDLVHFICYDQSKKGNGYPISLSEAHEQAVVTGADRDLFYNILSNLYVKNGIKISRSYKTQRKRSSIL</sequence>
<proteinExistence type="predicted"/>
<dbReference type="Proteomes" id="UP000214975">
    <property type="component" value="Chromosome"/>
</dbReference>
<name>A0A223I3H5_THETR</name>
<dbReference type="EMBL" id="CP016893">
    <property type="protein sequence ID" value="AST59055.1"/>
    <property type="molecule type" value="Genomic_DNA"/>
</dbReference>
<gene>
    <name evidence="2" type="ORF">Thert_03320</name>
</gene>
<dbReference type="AlphaFoldDB" id="A0A223I3H5"/>